<reference evidence="7 8" key="1">
    <citation type="journal article" date="2015" name="Genome Announc.">
        <title>Expanding the biotechnology potential of lactobacilli through comparative genomics of 213 strains and associated genera.</title>
        <authorList>
            <person name="Sun Z."/>
            <person name="Harris H.M."/>
            <person name="McCann A."/>
            <person name="Guo C."/>
            <person name="Argimon S."/>
            <person name="Zhang W."/>
            <person name="Yang X."/>
            <person name="Jeffery I.B."/>
            <person name="Cooney J.C."/>
            <person name="Kagawa T.F."/>
            <person name="Liu W."/>
            <person name="Song Y."/>
            <person name="Salvetti E."/>
            <person name="Wrobel A."/>
            <person name="Rasinkangas P."/>
            <person name="Parkhill J."/>
            <person name="Rea M.C."/>
            <person name="O'Sullivan O."/>
            <person name="Ritari J."/>
            <person name="Douillard F.P."/>
            <person name="Paul Ross R."/>
            <person name="Yang R."/>
            <person name="Briner A.E."/>
            <person name="Felis G.E."/>
            <person name="de Vos W.M."/>
            <person name="Barrangou R."/>
            <person name="Klaenhammer T.R."/>
            <person name="Caufield P.W."/>
            <person name="Cui Y."/>
            <person name="Zhang H."/>
            <person name="O'Toole P.W."/>
        </authorList>
    </citation>
    <scope>NUCLEOTIDE SEQUENCE [LARGE SCALE GENOMIC DNA]</scope>
    <source>
        <strain evidence="7 8">DSM 20515</strain>
    </source>
</reference>
<comment type="similarity">
    <text evidence="2">Belongs to the 3-hydroxyacyl-CoA dehydrogenase family.</text>
</comment>
<dbReference type="RefSeq" id="WP_056997465.1">
    <property type="nucleotide sequence ID" value="NZ_AYYR01000127.1"/>
</dbReference>
<dbReference type="GO" id="GO:0070403">
    <property type="term" value="F:NAD+ binding"/>
    <property type="evidence" value="ECO:0007669"/>
    <property type="project" value="InterPro"/>
</dbReference>
<dbReference type="InterPro" id="IPR036291">
    <property type="entry name" value="NAD(P)-bd_dom_sf"/>
</dbReference>
<dbReference type="Pfam" id="PF02737">
    <property type="entry name" value="3HCDH_N"/>
    <property type="match status" value="1"/>
</dbReference>
<dbReference type="STRING" id="33960.TY91_05210"/>
<name>A0A0R2B262_SECCO</name>
<dbReference type="SUPFAM" id="SSF51735">
    <property type="entry name" value="NAD(P)-binding Rossmann-fold domains"/>
    <property type="match status" value="1"/>
</dbReference>
<evidence type="ECO:0000313" key="8">
    <source>
        <dbReference type="Proteomes" id="UP000051845"/>
    </source>
</evidence>
<dbReference type="PATRIC" id="fig|1423733.4.peg.1473"/>
<dbReference type="PANTHER" id="PTHR48075:SF5">
    <property type="entry name" value="3-HYDROXYBUTYRYL-COA DEHYDROGENASE"/>
    <property type="match status" value="1"/>
</dbReference>
<organism evidence="7 8">
    <name type="scientific">Secundilactobacillus collinoides DSM 20515 = JCM 1123</name>
    <dbReference type="NCBI Taxonomy" id="1423733"/>
    <lineage>
        <taxon>Bacteria</taxon>
        <taxon>Bacillati</taxon>
        <taxon>Bacillota</taxon>
        <taxon>Bacilli</taxon>
        <taxon>Lactobacillales</taxon>
        <taxon>Lactobacillaceae</taxon>
        <taxon>Secundilactobacillus</taxon>
    </lineage>
</organism>
<evidence type="ECO:0000256" key="3">
    <source>
        <dbReference type="ARBA" id="ARBA00023002"/>
    </source>
</evidence>
<feature type="site" description="Important for catalytic activity" evidence="4">
    <location>
        <position position="141"/>
    </location>
</feature>
<dbReference type="InterPro" id="IPR013328">
    <property type="entry name" value="6PGD_dom2"/>
</dbReference>
<comment type="caution">
    <text evidence="7">The sequence shown here is derived from an EMBL/GenBank/DDBJ whole genome shotgun (WGS) entry which is preliminary data.</text>
</comment>
<dbReference type="EMBL" id="AYYR01000127">
    <property type="protein sequence ID" value="KRM73408.1"/>
    <property type="molecule type" value="Genomic_DNA"/>
</dbReference>
<feature type="domain" description="3-hydroxyacyl-CoA dehydrogenase C-terminal" evidence="5">
    <location>
        <begin position="188"/>
        <end position="286"/>
    </location>
</feature>
<keyword evidence="3" id="KW-0560">Oxidoreductase</keyword>
<evidence type="ECO:0000259" key="5">
    <source>
        <dbReference type="Pfam" id="PF00725"/>
    </source>
</evidence>
<gene>
    <name evidence="7" type="ORF">FC82_GL001404</name>
</gene>
<dbReference type="SUPFAM" id="SSF48179">
    <property type="entry name" value="6-phosphogluconate dehydrogenase C-terminal domain-like"/>
    <property type="match status" value="1"/>
</dbReference>
<dbReference type="Gene3D" id="1.10.1040.10">
    <property type="entry name" value="N-(1-d-carboxylethyl)-l-norvaline Dehydrogenase, domain 2"/>
    <property type="match status" value="1"/>
</dbReference>
<dbReference type="GO" id="GO:0006631">
    <property type="term" value="P:fatty acid metabolic process"/>
    <property type="evidence" value="ECO:0007669"/>
    <property type="project" value="InterPro"/>
</dbReference>
<evidence type="ECO:0000259" key="6">
    <source>
        <dbReference type="Pfam" id="PF02737"/>
    </source>
</evidence>
<evidence type="ECO:0000313" key="7">
    <source>
        <dbReference type="EMBL" id="KRM73408.1"/>
    </source>
</evidence>
<dbReference type="Gene3D" id="3.40.50.720">
    <property type="entry name" value="NAD(P)-binding Rossmann-like Domain"/>
    <property type="match status" value="1"/>
</dbReference>
<evidence type="ECO:0000256" key="4">
    <source>
        <dbReference type="PIRSR" id="PIRSR000105-1"/>
    </source>
</evidence>
<dbReference type="AlphaFoldDB" id="A0A0R2B262"/>
<sequence>MKVNKLVVLGGGVLGSQIAYQSAYSGIPTVIYDISDDAVDAVKLRVATFTAQYKHDLKASDEALTAADSRLTYTSDLTKAALNADVIIEAVPERPAIKEDVYTKLKPLITPDTLLLTNSSTLLPSDLIQFAPNAQRFLAMHFANQIWIHNVAEIMWAQGTPDKAIDDAVDVAKQLHMIPIKIQKEVSGYVMNSIFLPMIYAALFLWADGNSDPHSIDKDWMVSMSVDRGPFGFLDLMGLRTAVNIAKGYYQQTNDERYQRVADKLENEYVSHNKLGAETGEGFYTYPEPAYTDPKFIQP</sequence>
<proteinExistence type="inferred from homology"/>
<dbReference type="InterPro" id="IPR008927">
    <property type="entry name" value="6-PGluconate_DH-like_C_sf"/>
</dbReference>
<dbReference type="PIRSF" id="PIRSF000105">
    <property type="entry name" value="HCDH"/>
    <property type="match status" value="1"/>
</dbReference>
<dbReference type="InterPro" id="IPR006176">
    <property type="entry name" value="3-OHacyl-CoA_DH_NAD-bd"/>
</dbReference>
<dbReference type="InterPro" id="IPR022694">
    <property type="entry name" value="3-OHacyl-CoA_DH"/>
</dbReference>
<comment type="pathway">
    <text evidence="1">Lipid metabolism; butanoate metabolism.</text>
</comment>
<evidence type="ECO:0000256" key="1">
    <source>
        <dbReference type="ARBA" id="ARBA00005086"/>
    </source>
</evidence>
<accession>A0A0R2B262</accession>
<feature type="domain" description="3-hydroxyacyl-CoA dehydrogenase NAD binding" evidence="6">
    <location>
        <begin position="6"/>
        <end position="184"/>
    </location>
</feature>
<dbReference type="NCBIfam" id="NF006143">
    <property type="entry name" value="PRK08293.1"/>
    <property type="match status" value="1"/>
</dbReference>
<dbReference type="Pfam" id="PF00725">
    <property type="entry name" value="3HCDH"/>
    <property type="match status" value="1"/>
</dbReference>
<dbReference type="GO" id="GO:0016616">
    <property type="term" value="F:oxidoreductase activity, acting on the CH-OH group of donors, NAD or NADP as acceptor"/>
    <property type="evidence" value="ECO:0007669"/>
    <property type="project" value="InterPro"/>
</dbReference>
<dbReference type="PANTHER" id="PTHR48075">
    <property type="entry name" value="3-HYDROXYACYL-COA DEHYDROGENASE FAMILY PROTEIN"/>
    <property type="match status" value="1"/>
</dbReference>
<dbReference type="InterPro" id="IPR006108">
    <property type="entry name" value="3HC_DH_C"/>
</dbReference>
<protein>
    <submittedName>
        <fullName evidence="7">3-hydroxyacyl-CoA dehydrogenase</fullName>
    </submittedName>
</protein>
<evidence type="ECO:0000256" key="2">
    <source>
        <dbReference type="ARBA" id="ARBA00009463"/>
    </source>
</evidence>
<dbReference type="Proteomes" id="UP000051845">
    <property type="component" value="Unassembled WGS sequence"/>
</dbReference>